<protein>
    <recommendedName>
        <fullName evidence="3">BHLH domain-containing protein</fullName>
    </recommendedName>
</protein>
<dbReference type="InterPro" id="IPR052099">
    <property type="entry name" value="Regulatory_TF_Diverse"/>
</dbReference>
<gene>
    <name evidence="4" type="ORF">M501DRAFT_1011100</name>
</gene>
<dbReference type="SUPFAM" id="SSF47459">
    <property type="entry name" value="HLH, helix-loop-helix DNA-binding domain"/>
    <property type="match status" value="1"/>
</dbReference>
<feature type="region of interest" description="Disordered" evidence="2">
    <location>
        <begin position="255"/>
        <end position="327"/>
    </location>
</feature>
<feature type="compositionally biased region" description="Basic and acidic residues" evidence="2">
    <location>
        <begin position="259"/>
        <end position="288"/>
    </location>
</feature>
<evidence type="ECO:0000313" key="4">
    <source>
        <dbReference type="EMBL" id="KAF2839211.1"/>
    </source>
</evidence>
<dbReference type="Gene3D" id="4.10.280.10">
    <property type="entry name" value="Helix-loop-helix DNA-binding domain"/>
    <property type="match status" value="1"/>
</dbReference>
<feature type="coiled-coil region" evidence="1">
    <location>
        <begin position="371"/>
        <end position="405"/>
    </location>
</feature>
<feature type="domain" description="BHLH" evidence="3">
    <location>
        <begin position="311"/>
        <end position="381"/>
    </location>
</feature>
<dbReference type="CDD" id="cd11395">
    <property type="entry name" value="bHLHzip_SREBP_like"/>
    <property type="match status" value="1"/>
</dbReference>
<dbReference type="PROSITE" id="PS50888">
    <property type="entry name" value="BHLH"/>
    <property type="match status" value="1"/>
</dbReference>
<evidence type="ECO:0000256" key="1">
    <source>
        <dbReference type="SAM" id="Coils"/>
    </source>
</evidence>
<comment type="caution">
    <text evidence="4">The sequence shown here is derived from an EMBL/GenBank/DDBJ whole genome shotgun (WGS) entry which is preliminary data.</text>
</comment>
<name>A0A9P4SAT4_9PEZI</name>
<evidence type="ECO:0000259" key="3">
    <source>
        <dbReference type="PROSITE" id="PS50888"/>
    </source>
</evidence>
<dbReference type="PANTHER" id="PTHR47336:SF2">
    <property type="entry name" value="TRANSCRIPTION FACTOR HMS1-RELATED"/>
    <property type="match status" value="1"/>
</dbReference>
<accession>A0A9P4SAT4</accession>
<feature type="region of interest" description="Disordered" evidence="2">
    <location>
        <begin position="340"/>
        <end position="365"/>
    </location>
</feature>
<evidence type="ECO:0000256" key="2">
    <source>
        <dbReference type="SAM" id="MobiDB-lite"/>
    </source>
</evidence>
<keyword evidence="5" id="KW-1185">Reference proteome</keyword>
<feature type="region of interest" description="Disordered" evidence="2">
    <location>
        <begin position="96"/>
        <end position="121"/>
    </location>
</feature>
<dbReference type="Pfam" id="PF00010">
    <property type="entry name" value="HLH"/>
    <property type="match status" value="1"/>
</dbReference>
<dbReference type="PANTHER" id="PTHR47336">
    <property type="entry name" value="TRANSCRIPTION FACTOR HMS1-RELATED"/>
    <property type="match status" value="1"/>
</dbReference>
<dbReference type="InterPro" id="IPR011598">
    <property type="entry name" value="bHLH_dom"/>
</dbReference>
<dbReference type="SMART" id="SM00353">
    <property type="entry name" value="HLH"/>
    <property type="match status" value="1"/>
</dbReference>
<dbReference type="AlphaFoldDB" id="A0A9P4SAT4"/>
<reference evidence="4" key="1">
    <citation type="journal article" date="2020" name="Stud. Mycol.">
        <title>101 Dothideomycetes genomes: a test case for predicting lifestyles and emergence of pathogens.</title>
        <authorList>
            <person name="Haridas S."/>
            <person name="Albert R."/>
            <person name="Binder M."/>
            <person name="Bloem J."/>
            <person name="Labutti K."/>
            <person name="Salamov A."/>
            <person name="Andreopoulos B."/>
            <person name="Baker S."/>
            <person name="Barry K."/>
            <person name="Bills G."/>
            <person name="Bluhm B."/>
            <person name="Cannon C."/>
            <person name="Castanera R."/>
            <person name="Culley D."/>
            <person name="Daum C."/>
            <person name="Ezra D."/>
            <person name="Gonzalez J."/>
            <person name="Henrissat B."/>
            <person name="Kuo A."/>
            <person name="Liang C."/>
            <person name="Lipzen A."/>
            <person name="Lutzoni F."/>
            <person name="Magnuson J."/>
            <person name="Mondo S."/>
            <person name="Nolan M."/>
            <person name="Ohm R."/>
            <person name="Pangilinan J."/>
            <person name="Park H.-J."/>
            <person name="Ramirez L."/>
            <person name="Alfaro M."/>
            <person name="Sun H."/>
            <person name="Tritt A."/>
            <person name="Yoshinaga Y."/>
            <person name="Zwiers L.-H."/>
            <person name="Turgeon B."/>
            <person name="Goodwin S."/>
            <person name="Spatafora J."/>
            <person name="Crous P."/>
            <person name="Grigoriev I."/>
        </authorList>
    </citation>
    <scope>NUCLEOTIDE SEQUENCE</scope>
    <source>
        <strain evidence="4">CBS 101060</strain>
    </source>
</reference>
<organism evidence="4 5">
    <name type="scientific">Patellaria atrata CBS 101060</name>
    <dbReference type="NCBI Taxonomy" id="1346257"/>
    <lineage>
        <taxon>Eukaryota</taxon>
        <taxon>Fungi</taxon>
        <taxon>Dikarya</taxon>
        <taxon>Ascomycota</taxon>
        <taxon>Pezizomycotina</taxon>
        <taxon>Dothideomycetes</taxon>
        <taxon>Dothideomycetes incertae sedis</taxon>
        <taxon>Patellariales</taxon>
        <taxon>Patellariaceae</taxon>
        <taxon>Patellaria</taxon>
    </lineage>
</organism>
<dbReference type="EMBL" id="MU006095">
    <property type="protein sequence ID" value="KAF2839211.1"/>
    <property type="molecule type" value="Genomic_DNA"/>
</dbReference>
<dbReference type="GO" id="GO:0046983">
    <property type="term" value="F:protein dimerization activity"/>
    <property type="evidence" value="ECO:0007669"/>
    <property type="project" value="InterPro"/>
</dbReference>
<keyword evidence="1" id="KW-0175">Coiled coil</keyword>
<dbReference type="InterPro" id="IPR036638">
    <property type="entry name" value="HLH_DNA-bd_sf"/>
</dbReference>
<feature type="compositionally biased region" description="Polar residues" evidence="2">
    <location>
        <begin position="109"/>
        <end position="121"/>
    </location>
</feature>
<feature type="compositionally biased region" description="Low complexity" evidence="2">
    <location>
        <begin position="171"/>
        <end position="182"/>
    </location>
</feature>
<sequence length="427" mass="46907">MMRLKGIRDDLRSLIVFVGVISAPQLLVLQNYLKYLTDEASAHPDSYFSDAYYGLGDYFLSDGEILEPLSRTLAGDSTSDSSPEPFNTNLEEVLTPRPTQPASRLRLSPPTSTARTVSQQNPTLVQTGRTVNKTPTFSRAELSSLFLDPDDPTFATDLTYQHLPTVDALETASAPNSNSTSTKRNRGPTDPISACWTSPLCPNHAEEGTPPNPSTCNGACAPFLFADSPPSGTVNGSLLNQEVLAAEDSGVVQIRPRLKRTESDSSRASGRDLDLKKVEDSPQVKHESSPSAADQDSPMPTVEKTATGKVRRRVPHNQVERKYRETLNTQLESLRRVVPSLQEKDGSPGSNPDIEDLPTPTNGKPSKAVILATATAYIKQVEKEKKKAEEENMLLRKRIKALQMLVKCDDCSLMQYVMDLKIHEGRR</sequence>
<proteinExistence type="predicted"/>
<evidence type="ECO:0000313" key="5">
    <source>
        <dbReference type="Proteomes" id="UP000799429"/>
    </source>
</evidence>
<feature type="region of interest" description="Disordered" evidence="2">
    <location>
        <begin position="170"/>
        <end position="190"/>
    </location>
</feature>
<dbReference type="Proteomes" id="UP000799429">
    <property type="component" value="Unassembled WGS sequence"/>
</dbReference>
<dbReference type="OrthoDB" id="2133190at2759"/>